<protein>
    <recommendedName>
        <fullName evidence="11">DUF2029 domain-containing protein</fullName>
    </recommendedName>
</protein>
<name>A0A433VUS3_9CYAN</name>
<keyword evidence="3" id="KW-0808">Transferase</keyword>
<evidence type="ECO:0000256" key="6">
    <source>
        <dbReference type="ARBA" id="ARBA00023136"/>
    </source>
</evidence>
<evidence type="ECO:0000256" key="1">
    <source>
        <dbReference type="ARBA" id="ARBA00004651"/>
    </source>
</evidence>
<dbReference type="GO" id="GO:0005886">
    <property type="term" value="C:plasma membrane"/>
    <property type="evidence" value="ECO:0007669"/>
    <property type="project" value="UniProtKB-SubCell"/>
</dbReference>
<evidence type="ECO:0000256" key="5">
    <source>
        <dbReference type="ARBA" id="ARBA00022989"/>
    </source>
</evidence>
<evidence type="ECO:0000256" key="3">
    <source>
        <dbReference type="ARBA" id="ARBA00022679"/>
    </source>
</evidence>
<reference evidence="9" key="1">
    <citation type="submission" date="2018-12" db="EMBL/GenBank/DDBJ databases">
        <authorList>
            <person name="Will S."/>
            <person name="Neumann-Schaal M."/>
            <person name="Henke P."/>
        </authorList>
    </citation>
    <scope>NUCLEOTIDE SEQUENCE</scope>
    <source>
        <strain evidence="9">PCC 7102</strain>
    </source>
</reference>
<keyword evidence="4 8" id="KW-0812">Transmembrane</keyword>
<gene>
    <name evidence="9" type="ORF">DSM106972_003340</name>
</gene>
<dbReference type="InterPro" id="IPR018584">
    <property type="entry name" value="GT87"/>
</dbReference>
<organism evidence="9 10">
    <name type="scientific">Dulcicalothrix desertica PCC 7102</name>
    <dbReference type="NCBI Taxonomy" id="232991"/>
    <lineage>
        <taxon>Bacteria</taxon>
        <taxon>Bacillati</taxon>
        <taxon>Cyanobacteriota</taxon>
        <taxon>Cyanophyceae</taxon>
        <taxon>Nostocales</taxon>
        <taxon>Calotrichaceae</taxon>
        <taxon>Dulcicalothrix</taxon>
    </lineage>
</organism>
<feature type="transmembrane region" description="Helical" evidence="8">
    <location>
        <begin position="108"/>
        <end position="126"/>
    </location>
</feature>
<dbReference type="Proteomes" id="UP000271624">
    <property type="component" value="Unassembled WGS sequence"/>
</dbReference>
<dbReference type="EMBL" id="RSCL01000001">
    <property type="protein sequence ID" value="RUT09839.1"/>
    <property type="molecule type" value="Genomic_DNA"/>
</dbReference>
<comment type="similarity">
    <text evidence="7">Belongs to the glycosyltransferase 87 family.</text>
</comment>
<feature type="transmembrane region" description="Helical" evidence="8">
    <location>
        <begin position="216"/>
        <end position="237"/>
    </location>
</feature>
<sequence>MQINQKHLNKFVNILLVFALIIALLGFVTDIRNTFKFGGIDLRNRVVGARLLTKGLDPYHFKWTPSDDQRLLDPLDWPTIPVTRTTVNPSVLLFHSLFANLPYFPQRIIWFVIQWFCLIASVFIFIKNNLHDFRTKSILISILIFICGSSIWRIHVDVGQFYIILVFLLALAYQFFSSKIKYGNALGGFCIGLAACFRFPLIIMVLPMIIFKKVKMLTATLLSFFFCLVVSILFTGLPAWQNYFSAMATNGKLNIESLKVDGVDVKKIFPKIVEGMNNLQDFNGGIPNSNSSLQFFLKDSLSLQLESKYFVIIIATILLIYSFIIYQYRNNSNNKTNIKEIDLFFFISIINVLIVDYLIPAPRHVYNNLFYLIPLILLLKNMNPFNTQMLSCTMLMFIGFLTLNGMFAWLPYEIQVGEFIMLGSMILMSVIFIKGSIPILPKKL</sequence>
<comment type="subcellular location">
    <subcellularLocation>
        <location evidence="1">Cell membrane</location>
        <topology evidence="1">Multi-pass membrane protein</topology>
    </subcellularLocation>
</comment>
<feature type="transmembrane region" description="Helical" evidence="8">
    <location>
        <begin position="138"/>
        <end position="154"/>
    </location>
</feature>
<dbReference type="RefSeq" id="WP_127078219.1">
    <property type="nucleotide sequence ID" value="NZ_RSCL01000001.1"/>
</dbReference>
<evidence type="ECO:0008006" key="11">
    <source>
        <dbReference type="Google" id="ProtNLM"/>
    </source>
</evidence>
<feature type="transmembrane region" description="Helical" evidence="8">
    <location>
        <begin position="188"/>
        <end position="210"/>
    </location>
</feature>
<evidence type="ECO:0000256" key="7">
    <source>
        <dbReference type="ARBA" id="ARBA00024033"/>
    </source>
</evidence>
<proteinExistence type="inferred from homology"/>
<feature type="transmembrane region" description="Helical" evidence="8">
    <location>
        <begin position="12"/>
        <end position="29"/>
    </location>
</feature>
<dbReference type="Pfam" id="PF09594">
    <property type="entry name" value="GT87"/>
    <property type="match status" value="1"/>
</dbReference>
<evidence type="ECO:0000256" key="4">
    <source>
        <dbReference type="ARBA" id="ARBA00022692"/>
    </source>
</evidence>
<accession>A0A433VUS3</accession>
<feature type="transmembrane region" description="Helical" evidence="8">
    <location>
        <begin position="160"/>
        <end position="176"/>
    </location>
</feature>
<dbReference type="AlphaFoldDB" id="A0A433VUS3"/>
<keyword evidence="10" id="KW-1185">Reference proteome</keyword>
<feature type="transmembrane region" description="Helical" evidence="8">
    <location>
        <begin position="309"/>
        <end position="329"/>
    </location>
</feature>
<reference evidence="9" key="2">
    <citation type="journal article" date="2019" name="Genome Biol. Evol.">
        <title>Day and night: Metabolic profiles and evolutionary relationships of six axenic non-marine cyanobacteria.</title>
        <authorList>
            <person name="Will S.E."/>
            <person name="Henke P."/>
            <person name="Boedeker C."/>
            <person name="Huang S."/>
            <person name="Brinkmann H."/>
            <person name="Rohde M."/>
            <person name="Jarek M."/>
            <person name="Friedl T."/>
            <person name="Seufert S."/>
            <person name="Schumacher M."/>
            <person name="Overmann J."/>
            <person name="Neumann-Schaal M."/>
            <person name="Petersen J."/>
        </authorList>
    </citation>
    <scope>NUCLEOTIDE SEQUENCE [LARGE SCALE GENOMIC DNA]</scope>
    <source>
        <strain evidence="9">PCC 7102</strain>
    </source>
</reference>
<evidence type="ECO:0000256" key="8">
    <source>
        <dbReference type="SAM" id="Phobius"/>
    </source>
</evidence>
<feature type="transmembrane region" description="Helical" evidence="8">
    <location>
        <begin position="341"/>
        <end position="358"/>
    </location>
</feature>
<dbReference type="OrthoDB" id="517259at2"/>
<evidence type="ECO:0000313" key="10">
    <source>
        <dbReference type="Proteomes" id="UP000271624"/>
    </source>
</evidence>
<dbReference type="GO" id="GO:0016758">
    <property type="term" value="F:hexosyltransferase activity"/>
    <property type="evidence" value="ECO:0007669"/>
    <property type="project" value="InterPro"/>
</dbReference>
<keyword evidence="6 8" id="KW-0472">Membrane</keyword>
<evidence type="ECO:0000313" key="9">
    <source>
        <dbReference type="EMBL" id="RUT09839.1"/>
    </source>
</evidence>
<keyword evidence="5 8" id="KW-1133">Transmembrane helix</keyword>
<comment type="caution">
    <text evidence="9">The sequence shown here is derived from an EMBL/GenBank/DDBJ whole genome shotgun (WGS) entry which is preliminary data.</text>
</comment>
<keyword evidence="2" id="KW-1003">Cell membrane</keyword>
<feature type="transmembrane region" description="Helical" evidence="8">
    <location>
        <begin position="419"/>
        <end position="440"/>
    </location>
</feature>
<feature type="transmembrane region" description="Helical" evidence="8">
    <location>
        <begin position="388"/>
        <end position="412"/>
    </location>
</feature>
<evidence type="ECO:0000256" key="2">
    <source>
        <dbReference type="ARBA" id="ARBA00022475"/>
    </source>
</evidence>